<dbReference type="InterPro" id="IPR007739">
    <property type="entry name" value="RgpF"/>
</dbReference>
<feature type="domain" description="Glycosyltransferase 2-like" evidence="1">
    <location>
        <begin position="756"/>
        <end position="863"/>
    </location>
</feature>
<dbReference type="Pfam" id="PF00535">
    <property type="entry name" value="Glycos_transf_2"/>
    <property type="match status" value="2"/>
</dbReference>
<accession>L9U788</accession>
<proteinExistence type="predicted"/>
<dbReference type="SUPFAM" id="SSF53448">
    <property type="entry name" value="Nucleotide-diphospho-sugar transferases"/>
    <property type="match status" value="2"/>
</dbReference>
<dbReference type="GO" id="GO:0016740">
    <property type="term" value="F:transferase activity"/>
    <property type="evidence" value="ECO:0007669"/>
    <property type="project" value="UniProtKB-KW"/>
</dbReference>
<comment type="caution">
    <text evidence="2">The sequence shown here is derived from an EMBL/GenBank/DDBJ whole genome shotgun (WGS) entry which is preliminary data.</text>
</comment>
<sequence length="1019" mass="113324">MSNANRSLLLSTGLFDEVWYVQRYADAQHSHLPPLEHFLNYGWPLGRCPGPGFDPQAYLQRYPDIGKSGLDPLLHYIRHGRYEGRQAVVGEGGSSSMPQPQPQPQLAVVLHAYHLDLVALLGERLALLTEPFDLFITTPHAPNTREIVALQKRYPGAQVVCCPNRGRDIAPFFSLLPRLQQYTLCLKLHTKQGVTPVAKQWRETLLSNVLPSGDGVRQLVARLRSDTQLQLAGPQRLFMSQLAMRFGNDSWLGRLGKSLNVPLESDWGFFAGSMFWCRPQALVALAEEVSKLTFEPETGQQDGELAHALERLVAGVVQPQSERLLLLSHDASGKFSMTPYRSGMALEHTMPSQLMAPSSGKLRLAGDLNLTGGFAISGWLADCNTKAPRKVQVRIDGHYDIEALASQFRSDLRDNGIGDGRHAFEVYPPVELVDGQNHRIELIDAASGDLVASGEARWEFQRDFSDFAGYLTHGLVDPYLSRPFREADKRCLAAMENVADGLTRDAQALAKAPLVTVIMPCFNRLDTIEAAVESVSSQVYANWELLLVDDGSTDGTREWCERQAAKNERIQLIALKKNRGVSHARNQGLEVAQGAYIAYLDSDNVWDPRYLAAMVGAFSREPTAQAFYSGLYRYTGNATEPSGVLFGPLNRALLFNRNYVDLNAFCHTREAYQQCGGFDETLPRFVDWDLIRRYSQRVRLCSVPVVLTHYYYGRAANTLTANTEYVGYLDQVREATGHQWSAAKSTASTALQRGVSVVIPSYESLEDLRDCLTSLEALALGDKLEVIVVDNDSSSPVKKFLEEAQAAGRLKAIFNSCNYGFTHAVNLGLAAAKTDHDLMLLNNDAHVEPGALEAMQLAATQLPECGLVVPQQILPGGTPTLTTHVPYADADQPCDVNLSAHHSNIVTPPLLHDGRVLEISFAPFFCVYIPRETYRSAGPLDAQFGRHYRSDRIYCDVVRHLLGLRIYHVSDACVVHKLQKSTRVLSGRSNSQFDLMFRKNQWDEPTRHTLGFRKAVWDL</sequence>
<evidence type="ECO:0000313" key="2">
    <source>
        <dbReference type="EMBL" id="ELY20476.1"/>
    </source>
</evidence>
<dbReference type="AlphaFoldDB" id="L9U788"/>
<organism evidence="2 3">
    <name type="scientific">Vreelandella titanicae BH1</name>
    <dbReference type="NCBI Taxonomy" id="1204738"/>
    <lineage>
        <taxon>Bacteria</taxon>
        <taxon>Pseudomonadati</taxon>
        <taxon>Pseudomonadota</taxon>
        <taxon>Gammaproteobacteria</taxon>
        <taxon>Oceanospirillales</taxon>
        <taxon>Halomonadaceae</taxon>
        <taxon>Vreelandella</taxon>
    </lineage>
</organism>
<dbReference type="InterPro" id="IPR001173">
    <property type="entry name" value="Glyco_trans_2-like"/>
</dbReference>
<keyword evidence="2" id="KW-0808">Transferase</keyword>
<dbReference type="InterPro" id="IPR050834">
    <property type="entry name" value="Glycosyltransf_2"/>
</dbReference>
<reference evidence="2 3" key="1">
    <citation type="journal article" date="2013" name="Genome Announc.">
        <title>Draft Genome of the Marine Gammaproteobacterium Halomonas titanicae.</title>
        <authorList>
            <person name="Sanchez-Porro C."/>
            <person name="de la Haba R.R."/>
            <person name="Cruz-Hernandez N."/>
            <person name="Gonzalez J.M."/>
            <person name="Reyes-Guirao C."/>
            <person name="Navarro-Sampedro L."/>
            <person name="Carballo M."/>
            <person name="Ventosa A."/>
        </authorList>
    </citation>
    <scope>NUCLEOTIDE SEQUENCE [LARGE SCALE GENOMIC DNA]</scope>
    <source>
        <strain evidence="2 3">BH1</strain>
    </source>
</reference>
<dbReference type="RefSeq" id="WP_009288298.1">
    <property type="nucleotide sequence ID" value="NZ_AOPO01000017.1"/>
</dbReference>
<dbReference type="Pfam" id="PF05045">
    <property type="entry name" value="RgpF"/>
    <property type="match status" value="1"/>
</dbReference>
<feature type="domain" description="Glycosyltransferase 2-like" evidence="1">
    <location>
        <begin position="516"/>
        <end position="642"/>
    </location>
</feature>
<dbReference type="EMBL" id="AOPO01000017">
    <property type="protein sequence ID" value="ELY20476.1"/>
    <property type="molecule type" value="Genomic_DNA"/>
</dbReference>
<gene>
    <name evidence="2" type="ORF">HALTITAN_2831</name>
</gene>
<dbReference type="PANTHER" id="PTHR43685:SF2">
    <property type="entry name" value="GLYCOSYLTRANSFERASE 2-LIKE DOMAIN-CONTAINING PROTEIN"/>
    <property type="match status" value="1"/>
</dbReference>
<evidence type="ECO:0000259" key="1">
    <source>
        <dbReference type="Pfam" id="PF00535"/>
    </source>
</evidence>
<name>L9U788_9GAMM</name>
<dbReference type="Gene3D" id="3.90.550.10">
    <property type="entry name" value="Spore Coat Polysaccharide Biosynthesis Protein SpsA, Chain A"/>
    <property type="match status" value="2"/>
</dbReference>
<protein>
    <submittedName>
        <fullName evidence="2">Glycosyl transferase, family 2</fullName>
    </submittedName>
</protein>
<dbReference type="PATRIC" id="fig|1204738.3.peg.4265"/>
<dbReference type="PANTHER" id="PTHR43685">
    <property type="entry name" value="GLYCOSYLTRANSFERASE"/>
    <property type="match status" value="1"/>
</dbReference>
<dbReference type="InterPro" id="IPR029044">
    <property type="entry name" value="Nucleotide-diphossugar_trans"/>
</dbReference>
<dbReference type="Proteomes" id="UP000011651">
    <property type="component" value="Unassembled WGS sequence"/>
</dbReference>
<evidence type="ECO:0000313" key="3">
    <source>
        <dbReference type="Proteomes" id="UP000011651"/>
    </source>
</evidence>